<dbReference type="PANTHER" id="PTHR33984:SF2">
    <property type="entry name" value="OS02G0717600 PROTEIN"/>
    <property type="match status" value="1"/>
</dbReference>
<dbReference type="OrthoDB" id="59661at2759"/>
<proteinExistence type="predicted"/>
<dbReference type="Proteomes" id="UP000515151">
    <property type="component" value="Chromosome 3"/>
</dbReference>
<keyword evidence="2" id="KW-1185">Reference proteome</keyword>
<feature type="region of interest" description="Disordered" evidence="1">
    <location>
        <begin position="398"/>
        <end position="420"/>
    </location>
</feature>
<reference evidence="2" key="1">
    <citation type="journal article" date="2020" name="Plant Biotechnol. J.">
        <title>The pomegranate (Punica granatum L.) draft genome dissects genetic divergence between soft- and hard-seeded cultivars.</title>
        <authorList>
            <person name="Luo X."/>
            <person name="Li H."/>
            <person name="Wu Z."/>
            <person name="Yao W."/>
            <person name="Zhao P."/>
            <person name="Cao D."/>
            <person name="Yu H."/>
            <person name="Li K."/>
            <person name="Poudel K."/>
            <person name="Zhao D."/>
            <person name="Zhang F."/>
            <person name="Xia X."/>
            <person name="Chen L."/>
            <person name="Wang Q."/>
            <person name="Jing D."/>
            <person name="Cao S."/>
        </authorList>
    </citation>
    <scope>NUCLEOTIDE SEQUENCE [LARGE SCALE GENOMIC DNA]</scope>
    <source>
        <strain evidence="2">cv. Tunisia</strain>
    </source>
</reference>
<evidence type="ECO:0000313" key="3">
    <source>
        <dbReference type="RefSeq" id="XP_031388124.1"/>
    </source>
</evidence>
<evidence type="ECO:0000256" key="1">
    <source>
        <dbReference type="SAM" id="MobiDB-lite"/>
    </source>
</evidence>
<feature type="compositionally biased region" description="Polar residues" evidence="1">
    <location>
        <begin position="407"/>
        <end position="420"/>
    </location>
</feature>
<reference evidence="3" key="2">
    <citation type="submission" date="2025-08" db="UniProtKB">
        <authorList>
            <consortium name="RefSeq"/>
        </authorList>
    </citation>
    <scope>IDENTIFICATION</scope>
    <source>
        <tissue evidence="3">Leaf</tissue>
    </source>
</reference>
<sequence>MDPTSPKPAAVVLSVECLRGSCTADEWTGGLLQTGDIVEELTVGNSPSLRAPFKKGAAGVQKVLRRSYERNETFVLVRVRRGTGRPAELQACIVPDDSAAAAKKKKKKKKQCELRAISDPNYAFGFYDRTETDCLRLQASRNTRMLNELYSAPLQDGYVSYSWERKMQETLLVPNSSCFLCILFLLQGSDQDASPCDNDLENTLSRANGWLQASQASGVPLVFMNIQTESLLTKISGGAASSKVNSGSLSDMSNIATTSLYGFEDYHGVDIGVARAVRLWHAPLGGEFVIEIKIKDCDIKLGFALSRMEEGFIYISSVDEDEDTPSTRSGLSHLYREAKSSARLLVISRISNQKVHPWLVSSTGAIRCYDTISLSHKLSLHRRAKVPIIVHLFSWDKERGGSSSSSLKTNLSRPLNSTEPDISLARDQDEYQVLQAIPSLQRDAAAELSFRFRDFSIPDI</sequence>
<accession>A0A6P8D138</accession>
<dbReference type="PANTHER" id="PTHR33984">
    <property type="entry name" value="OS02G0717600 PROTEIN"/>
    <property type="match status" value="1"/>
</dbReference>
<dbReference type="GeneID" id="116201140"/>
<evidence type="ECO:0000313" key="2">
    <source>
        <dbReference type="Proteomes" id="UP000515151"/>
    </source>
</evidence>
<dbReference type="RefSeq" id="XP_031388124.1">
    <property type="nucleotide sequence ID" value="XM_031532264.1"/>
</dbReference>
<name>A0A6P8D138_PUNGR</name>
<dbReference type="AlphaFoldDB" id="A0A6P8D138"/>
<protein>
    <submittedName>
        <fullName evidence="3">Uncharacterized protein LOC116201140</fullName>
    </submittedName>
</protein>
<organism evidence="2 3">
    <name type="scientific">Punica granatum</name>
    <name type="common">Pomegranate</name>
    <dbReference type="NCBI Taxonomy" id="22663"/>
    <lineage>
        <taxon>Eukaryota</taxon>
        <taxon>Viridiplantae</taxon>
        <taxon>Streptophyta</taxon>
        <taxon>Embryophyta</taxon>
        <taxon>Tracheophyta</taxon>
        <taxon>Spermatophyta</taxon>
        <taxon>Magnoliopsida</taxon>
        <taxon>eudicotyledons</taxon>
        <taxon>Gunneridae</taxon>
        <taxon>Pentapetalae</taxon>
        <taxon>rosids</taxon>
        <taxon>malvids</taxon>
        <taxon>Myrtales</taxon>
        <taxon>Lythraceae</taxon>
        <taxon>Punica</taxon>
    </lineage>
</organism>
<gene>
    <name evidence="3" type="primary">LOC116201140</name>
</gene>